<sequence>MTEAKPDYKVVINDNNESQARPAPQTNGPSVVASSGITLSPAVRASLPIASYCFASILMTVTNKYVVSGYGFNMNFLLLTVQYRDFDKDEARKWFPIAAALVTMIYTGSKSLQYLRIPVYTIFKNLTIILIAYGEVLWFGGNVTHMMLVSFGLMVFSSLIAGWADVSDTLSELVNMDSTFIGYFWMATNCFSSAAFVLYMRKRIKLTNFKDFDTVFYNNFLSIPLLIIPSFIFEDWSAENLARTFPEETRSQMVYAMIFSGVSAFAMSYASAWCVRTTSSTTYSMVGALNKLPIAASGILFFGDPATFANVTAIGIGK</sequence>
<dbReference type="GO" id="GO:0005789">
    <property type="term" value="C:endoplasmic reticulum membrane"/>
    <property type="evidence" value="ECO:0007669"/>
    <property type="project" value="UniProtKB-SubCell"/>
</dbReference>
<organism evidence="10 11">
    <name type="scientific">Syncephalastrum racemosum</name>
    <name type="common">Filamentous fungus</name>
    <dbReference type="NCBI Taxonomy" id="13706"/>
    <lineage>
        <taxon>Eukaryota</taxon>
        <taxon>Fungi</taxon>
        <taxon>Fungi incertae sedis</taxon>
        <taxon>Mucoromycota</taxon>
        <taxon>Mucoromycotina</taxon>
        <taxon>Mucoromycetes</taxon>
        <taxon>Mucorales</taxon>
        <taxon>Syncephalastraceae</taxon>
        <taxon>Syncephalastrum</taxon>
    </lineage>
</organism>
<keyword evidence="9" id="KW-0256">Endoplasmic reticulum</keyword>
<dbReference type="GO" id="GO:0030659">
    <property type="term" value="C:cytoplasmic vesicle membrane"/>
    <property type="evidence" value="ECO:0007669"/>
    <property type="project" value="UniProtKB-SubCell"/>
</dbReference>
<evidence type="ECO:0000256" key="3">
    <source>
        <dbReference type="ARBA" id="ARBA00022597"/>
    </source>
</evidence>
<protein>
    <recommendedName>
        <fullName evidence="9">GDP-mannose transporter</fullName>
        <shortName evidence="9">GMT</shortName>
    </recommendedName>
</protein>
<dbReference type="InterPro" id="IPR050186">
    <property type="entry name" value="TPT_transporter"/>
</dbReference>
<feature type="transmembrane region" description="Helical" evidence="9">
    <location>
        <begin position="212"/>
        <end position="233"/>
    </location>
</feature>
<evidence type="ECO:0000256" key="6">
    <source>
        <dbReference type="ARBA" id="ARBA00023034"/>
    </source>
</evidence>
<dbReference type="Proteomes" id="UP000242180">
    <property type="component" value="Unassembled WGS sequence"/>
</dbReference>
<dbReference type="STRING" id="13706.A0A1X2HS36"/>
<dbReference type="AlphaFoldDB" id="A0A1X2HS36"/>
<evidence type="ECO:0000256" key="1">
    <source>
        <dbReference type="ARBA" id="ARBA00004439"/>
    </source>
</evidence>
<feature type="transmembrane region" description="Helical" evidence="9">
    <location>
        <begin position="253"/>
        <end position="275"/>
    </location>
</feature>
<dbReference type="OMA" id="VWMLINC"/>
<keyword evidence="4 9" id="KW-0812">Transmembrane</keyword>
<feature type="transmembrane region" description="Helical" evidence="9">
    <location>
        <begin position="93"/>
        <end position="109"/>
    </location>
</feature>
<comment type="function">
    <text evidence="9">Involved in the import of GDP-mannose from the cytoplasm into the Golgi lumen.</text>
</comment>
<dbReference type="Pfam" id="PF08449">
    <property type="entry name" value="UAA"/>
    <property type="match status" value="1"/>
</dbReference>
<name>A0A1X2HS36_SYNRA</name>
<evidence type="ECO:0000313" key="11">
    <source>
        <dbReference type="Proteomes" id="UP000242180"/>
    </source>
</evidence>
<dbReference type="OrthoDB" id="417037at2759"/>
<keyword evidence="2 9" id="KW-0813">Transport</keyword>
<evidence type="ECO:0000256" key="8">
    <source>
        <dbReference type="ARBA" id="ARBA00023329"/>
    </source>
</evidence>
<dbReference type="InParanoid" id="A0A1X2HS36"/>
<dbReference type="GO" id="GO:0055085">
    <property type="term" value="P:transmembrane transport"/>
    <property type="evidence" value="ECO:0007669"/>
    <property type="project" value="InterPro"/>
</dbReference>
<gene>
    <name evidence="10" type="ORF">BCR43DRAFT_430952</name>
</gene>
<keyword evidence="3 9" id="KW-0762">Sugar transport</keyword>
<evidence type="ECO:0000256" key="4">
    <source>
        <dbReference type="ARBA" id="ARBA00022692"/>
    </source>
</evidence>
<dbReference type="NCBIfam" id="TIGR00803">
    <property type="entry name" value="nst"/>
    <property type="match status" value="1"/>
</dbReference>
<comment type="caution">
    <text evidence="10">The sequence shown here is derived from an EMBL/GenBank/DDBJ whole genome shotgun (WGS) entry which is preliminary data.</text>
</comment>
<keyword evidence="8 9" id="KW-0968">Cytoplasmic vesicle</keyword>
<accession>A0A1X2HS36</accession>
<keyword evidence="11" id="KW-1185">Reference proteome</keyword>
<comment type="subcellular location">
    <subcellularLocation>
        <location evidence="1 9">Cytoplasmic vesicle membrane</location>
        <topology evidence="1 9">Multi-pass membrane protein</topology>
    </subcellularLocation>
    <subcellularLocation>
        <location evidence="9">Golgi apparatus membrane</location>
        <topology evidence="9">Multi-pass membrane protein</topology>
    </subcellularLocation>
    <subcellularLocation>
        <location evidence="9">Endoplasmic reticulum membrane</location>
        <topology evidence="9">Multi-pass membrane protein</topology>
    </subcellularLocation>
</comment>
<comment type="subunit">
    <text evidence="9">Homooligomer.</text>
</comment>
<evidence type="ECO:0000256" key="9">
    <source>
        <dbReference type="RuleBase" id="RU367097"/>
    </source>
</evidence>
<reference evidence="10 11" key="1">
    <citation type="submission" date="2016-07" db="EMBL/GenBank/DDBJ databases">
        <title>Pervasive Adenine N6-methylation of Active Genes in Fungi.</title>
        <authorList>
            <consortium name="DOE Joint Genome Institute"/>
            <person name="Mondo S.J."/>
            <person name="Dannebaum R.O."/>
            <person name="Kuo R.C."/>
            <person name="Labutti K."/>
            <person name="Haridas S."/>
            <person name="Kuo A."/>
            <person name="Salamov A."/>
            <person name="Ahrendt S.R."/>
            <person name="Lipzen A."/>
            <person name="Sullivan W."/>
            <person name="Andreopoulos W.B."/>
            <person name="Clum A."/>
            <person name="Lindquist E."/>
            <person name="Daum C."/>
            <person name="Ramamoorthy G.K."/>
            <person name="Gryganskyi A."/>
            <person name="Culley D."/>
            <person name="Magnuson J.K."/>
            <person name="James T.Y."/>
            <person name="O'Malley M.A."/>
            <person name="Stajich J.E."/>
            <person name="Spatafora J.W."/>
            <person name="Visel A."/>
            <person name="Grigoriev I.V."/>
        </authorList>
    </citation>
    <scope>NUCLEOTIDE SEQUENCE [LARGE SCALE GENOMIC DNA]</scope>
    <source>
        <strain evidence="10 11">NRRL 2496</strain>
    </source>
</reference>
<dbReference type="FunCoup" id="A0A1X2HS36">
    <property type="interactions" value="229"/>
</dbReference>
<feature type="transmembrane region" description="Helical" evidence="9">
    <location>
        <begin position="146"/>
        <end position="164"/>
    </location>
</feature>
<comment type="similarity">
    <text evidence="9">Belongs to the TPT transporter family. SLC35D subfamily.</text>
</comment>
<feature type="transmembrane region" description="Helical" evidence="9">
    <location>
        <begin position="121"/>
        <end position="139"/>
    </location>
</feature>
<feature type="transmembrane region" description="Helical" evidence="9">
    <location>
        <begin position="180"/>
        <end position="200"/>
    </location>
</feature>
<evidence type="ECO:0000256" key="7">
    <source>
        <dbReference type="ARBA" id="ARBA00023136"/>
    </source>
</evidence>
<dbReference type="EMBL" id="MCGN01000001">
    <property type="protein sequence ID" value="ORZ02386.1"/>
    <property type="molecule type" value="Genomic_DNA"/>
</dbReference>
<evidence type="ECO:0000256" key="2">
    <source>
        <dbReference type="ARBA" id="ARBA00022448"/>
    </source>
</evidence>
<dbReference type="InterPro" id="IPR013657">
    <property type="entry name" value="SCL35B1-4/HUT1"/>
</dbReference>
<feature type="transmembrane region" description="Helical" evidence="9">
    <location>
        <begin position="49"/>
        <end position="72"/>
    </location>
</feature>
<evidence type="ECO:0000313" key="10">
    <source>
        <dbReference type="EMBL" id="ORZ02386.1"/>
    </source>
</evidence>
<proteinExistence type="inferred from homology"/>
<evidence type="ECO:0000256" key="5">
    <source>
        <dbReference type="ARBA" id="ARBA00022989"/>
    </source>
</evidence>
<keyword evidence="7 9" id="KW-0472">Membrane</keyword>
<keyword evidence="5 9" id="KW-1133">Transmembrane helix</keyword>
<dbReference type="GO" id="GO:0000139">
    <property type="term" value="C:Golgi membrane"/>
    <property type="evidence" value="ECO:0007669"/>
    <property type="project" value="UniProtKB-SubCell"/>
</dbReference>
<dbReference type="PANTHER" id="PTHR11132">
    <property type="entry name" value="SOLUTE CARRIER FAMILY 35"/>
    <property type="match status" value="1"/>
</dbReference>
<keyword evidence="6 9" id="KW-0333">Golgi apparatus</keyword>